<name>A0A6J5KX33_9CAUD</name>
<proteinExistence type="predicted"/>
<reference evidence="1" key="1">
    <citation type="submission" date="2020-04" db="EMBL/GenBank/DDBJ databases">
        <authorList>
            <person name="Chiriac C."/>
            <person name="Salcher M."/>
            <person name="Ghai R."/>
            <person name="Kavagutti S V."/>
        </authorList>
    </citation>
    <scope>NUCLEOTIDE SEQUENCE</scope>
</reference>
<evidence type="ECO:0000313" key="1">
    <source>
        <dbReference type="EMBL" id="CAB4125587.1"/>
    </source>
</evidence>
<protein>
    <submittedName>
        <fullName evidence="1">Uncharacterized protein</fullName>
    </submittedName>
</protein>
<sequence length="92" mass="11056">MEYLDGWYRIPHTPPELGMRIDGDNQWLWPPRRDWLTEVMGPEFERWYMAGPEYSYSEGPNGPDKVAKLEFPLTWCFKSEKDATLFILRWGR</sequence>
<organism evidence="1">
    <name type="scientific">uncultured Caudovirales phage</name>
    <dbReference type="NCBI Taxonomy" id="2100421"/>
    <lineage>
        <taxon>Viruses</taxon>
        <taxon>Duplodnaviria</taxon>
        <taxon>Heunggongvirae</taxon>
        <taxon>Uroviricota</taxon>
        <taxon>Caudoviricetes</taxon>
        <taxon>Peduoviridae</taxon>
        <taxon>Maltschvirus</taxon>
        <taxon>Maltschvirus maltsch</taxon>
    </lineage>
</organism>
<accession>A0A6J5KX33</accession>
<gene>
    <name evidence="1" type="ORF">UFOVP57_163</name>
</gene>
<dbReference type="EMBL" id="LR796187">
    <property type="protein sequence ID" value="CAB4125587.1"/>
    <property type="molecule type" value="Genomic_DNA"/>
</dbReference>